<dbReference type="Pfam" id="PF08666">
    <property type="entry name" value="SAF"/>
    <property type="match status" value="1"/>
</dbReference>
<protein>
    <submittedName>
        <fullName evidence="2">SAF domain-containing protein</fullName>
    </submittedName>
</protein>
<accession>A0AAW9SDV0</accession>
<dbReference type="InterPro" id="IPR006190">
    <property type="entry name" value="SAF_AFP_Neu5Ac"/>
</dbReference>
<dbReference type="AlphaFoldDB" id="A0AAW9SDV0"/>
<dbReference type="Gene3D" id="3.90.1210.10">
    <property type="entry name" value="Antifreeze-like/N-acetylneuraminic acid synthase C-terminal domain"/>
    <property type="match status" value="1"/>
</dbReference>
<evidence type="ECO:0000313" key="2">
    <source>
        <dbReference type="EMBL" id="MEN7551993.1"/>
    </source>
</evidence>
<dbReference type="InterPro" id="IPR057736">
    <property type="entry name" value="SAF_PseI/NeuA/NeuB"/>
</dbReference>
<dbReference type="CDD" id="cd11615">
    <property type="entry name" value="SAF_NeuB_like"/>
    <property type="match status" value="1"/>
</dbReference>
<proteinExistence type="predicted"/>
<evidence type="ECO:0000313" key="3">
    <source>
        <dbReference type="Proteomes" id="UP001403385"/>
    </source>
</evidence>
<dbReference type="PROSITE" id="PS50844">
    <property type="entry name" value="AFP_LIKE"/>
    <property type="match status" value="1"/>
</dbReference>
<dbReference type="InterPro" id="IPR013974">
    <property type="entry name" value="SAF"/>
</dbReference>
<dbReference type="RefSeq" id="WP_346824770.1">
    <property type="nucleotide sequence ID" value="NZ_JBDKWZ010000035.1"/>
</dbReference>
<sequence length="38" mass="4387">MRPGYGLHPKYLKGILGKTVTQDLKRGIPLTWTYLENK</sequence>
<dbReference type="Proteomes" id="UP001403385">
    <property type="component" value="Unassembled WGS sequence"/>
</dbReference>
<evidence type="ECO:0000259" key="1">
    <source>
        <dbReference type="PROSITE" id="PS50844"/>
    </source>
</evidence>
<organism evidence="2 3">
    <name type="scientific">Rapidithrix thailandica</name>
    <dbReference type="NCBI Taxonomy" id="413964"/>
    <lineage>
        <taxon>Bacteria</taxon>
        <taxon>Pseudomonadati</taxon>
        <taxon>Bacteroidota</taxon>
        <taxon>Cytophagia</taxon>
        <taxon>Cytophagales</taxon>
        <taxon>Flammeovirgaceae</taxon>
        <taxon>Rapidithrix</taxon>
    </lineage>
</organism>
<dbReference type="InterPro" id="IPR036732">
    <property type="entry name" value="AFP_Neu5c_C_sf"/>
</dbReference>
<dbReference type="SUPFAM" id="SSF51269">
    <property type="entry name" value="AFP III-like domain"/>
    <property type="match status" value="1"/>
</dbReference>
<gene>
    <name evidence="2" type="ORF">AAG747_29025</name>
</gene>
<feature type="domain" description="AFP-like" evidence="1">
    <location>
        <begin position="1"/>
        <end position="38"/>
    </location>
</feature>
<comment type="caution">
    <text evidence="2">The sequence shown here is derived from an EMBL/GenBank/DDBJ whole genome shotgun (WGS) entry which is preliminary data.</text>
</comment>
<keyword evidence="3" id="KW-1185">Reference proteome</keyword>
<name>A0AAW9SDV0_9BACT</name>
<reference evidence="2 3" key="1">
    <citation type="submission" date="2024-04" db="EMBL/GenBank/DDBJ databases">
        <title>Novel genus in family Flammeovirgaceae.</title>
        <authorList>
            <person name="Nguyen T.H."/>
            <person name="Vuong T.Q."/>
            <person name="Le H."/>
            <person name="Kim S.-G."/>
        </authorList>
    </citation>
    <scope>NUCLEOTIDE SEQUENCE [LARGE SCALE GENOMIC DNA]</scope>
    <source>
        <strain evidence="2 3">JCM 23209</strain>
    </source>
</reference>
<dbReference type="EMBL" id="JBDKWZ010000035">
    <property type="protein sequence ID" value="MEN7551993.1"/>
    <property type="molecule type" value="Genomic_DNA"/>
</dbReference>